<proteinExistence type="predicted"/>
<keyword evidence="2" id="KW-0808">Transferase</keyword>
<gene>
    <name evidence="2" type="ORF">ENM70_01755</name>
</gene>
<dbReference type="AlphaFoldDB" id="A0A7J3YUK4"/>
<protein>
    <submittedName>
        <fullName evidence="2">Glycosyltransferase</fullName>
    </submittedName>
</protein>
<feature type="domain" description="Glycosyl transferase family 1" evidence="1">
    <location>
        <begin position="78"/>
        <end position="225"/>
    </location>
</feature>
<accession>A0A7J3YUK4</accession>
<evidence type="ECO:0000313" key="2">
    <source>
        <dbReference type="EMBL" id="HHP92340.1"/>
    </source>
</evidence>
<dbReference type="GO" id="GO:0016757">
    <property type="term" value="F:glycosyltransferase activity"/>
    <property type="evidence" value="ECO:0007669"/>
    <property type="project" value="InterPro"/>
</dbReference>
<dbReference type="Gene3D" id="3.40.50.2000">
    <property type="entry name" value="Glycogen Phosphorylase B"/>
    <property type="match status" value="2"/>
</dbReference>
<dbReference type="EMBL" id="DRYU01000038">
    <property type="protein sequence ID" value="HHP92340.1"/>
    <property type="molecule type" value="Genomic_DNA"/>
</dbReference>
<dbReference type="PANTHER" id="PTHR12526">
    <property type="entry name" value="GLYCOSYLTRANSFERASE"/>
    <property type="match status" value="1"/>
</dbReference>
<dbReference type="Pfam" id="PF00534">
    <property type="entry name" value="Glycos_transf_1"/>
    <property type="match status" value="1"/>
</dbReference>
<comment type="caution">
    <text evidence="2">The sequence shown here is derived from an EMBL/GenBank/DDBJ whole genome shotgun (WGS) entry which is preliminary data.</text>
</comment>
<dbReference type="CDD" id="cd03801">
    <property type="entry name" value="GT4_PimA-like"/>
    <property type="match status" value="1"/>
</dbReference>
<name>A0A7J3YUK4_9CREN</name>
<organism evidence="2">
    <name type="scientific">Ignisphaera aggregans</name>
    <dbReference type="NCBI Taxonomy" id="334771"/>
    <lineage>
        <taxon>Archaea</taxon>
        <taxon>Thermoproteota</taxon>
        <taxon>Thermoprotei</taxon>
        <taxon>Desulfurococcales</taxon>
        <taxon>Desulfurococcaceae</taxon>
        <taxon>Ignisphaera</taxon>
    </lineage>
</organism>
<dbReference type="InterPro" id="IPR001296">
    <property type="entry name" value="Glyco_trans_1"/>
</dbReference>
<evidence type="ECO:0000259" key="1">
    <source>
        <dbReference type="Pfam" id="PF00534"/>
    </source>
</evidence>
<sequence length="261" mass="29717">MTRDDLLLECRKGVKYCLGVASLWWLPRLAREWIKQVDRVVCVSKRQAEIVADQIPELKDKIKVIYNPTLPEILNIEPRKEPDDTPTFLYVGGDSYVKGFHILLRALKEIGKQGVKAKFILTNFYSRRSLKVLKALNVKYENLEIDVKGRVKYEELLNLHREAWGLVFPSIWEEPLPYAIIQSALMGTIPIAMNVGGVPEILSKTPAEEFLIKDFSPISLAKKLQVLTMLGKAEIMKIGSALSRRVRKLNNSSKIATLMLE</sequence>
<dbReference type="SUPFAM" id="SSF53756">
    <property type="entry name" value="UDP-Glycosyltransferase/glycogen phosphorylase"/>
    <property type="match status" value="1"/>
</dbReference>
<reference evidence="2" key="1">
    <citation type="journal article" date="2020" name="mSystems">
        <title>Genome- and Community-Level Interaction Insights into Carbon Utilization and Element Cycling Functions of Hydrothermarchaeota in Hydrothermal Sediment.</title>
        <authorList>
            <person name="Zhou Z."/>
            <person name="Liu Y."/>
            <person name="Xu W."/>
            <person name="Pan J."/>
            <person name="Luo Z.H."/>
            <person name="Li M."/>
        </authorList>
    </citation>
    <scope>NUCLEOTIDE SEQUENCE [LARGE SCALE GENOMIC DNA]</scope>
    <source>
        <strain evidence="2">SpSt-1109</strain>
    </source>
</reference>
<dbReference type="PANTHER" id="PTHR12526:SF625">
    <property type="entry name" value="PHOSPHATIDYLINOSITOL GLYCAN-CLASS A"/>
    <property type="match status" value="1"/>
</dbReference>